<organism evidence="1 2">
    <name type="scientific">Rheinheimera salexigens</name>
    <dbReference type="NCBI Taxonomy" id="1628148"/>
    <lineage>
        <taxon>Bacteria</taxon>
        <taxon>Pseudomonadati</taxon>
        <taxon>Pseudomonadota</taxon>
        <taxon>Gammaproteobacteria</taxon>
        <taxon>Chromatiales</taxon>
        <taxon>Chromatiaceae</taxon>
        <taxon>Rheinheimera</taxon>
    </lineage>
</organism>
<dbReference type="AlphaFoldDB" id="A0A1E7Q8E4"/>
<accession>A0A1E7Q8E4</accession>
<keyword evidence="2" id="KW-1185">Reference proteome</keyword>
<name>A0A1E7Q8E4_9GAMM</name>
<evidence type="ECO:0000313" key="2">
    <source>
        <dbReference type="Proteomes" id="UP000242258"/>
    </source>
</evidence>
<gene>
    <name evidence="1" type="ORF">BI198_12700</name>
</gene>
<sequence>MNKAQQIQNVITQRLQAAFPTANVKHGWIDTFWQNNDVWPLITVAPTASDPNYSNAGESIKDSISWAIYVLEQVEQPDTEISQLLSIYLKQIRKVLIAPVKDDRHNNYGGLLTVPPAEQTAARFIQPENGLPFAGLSFILTTTYSEKLE</sequence>
<proteinExistence type="predicted"/>
<dbReference type="RefSeq" id="WP_070049887.1">
    <property type="nucleotide sequence ID" value="NZ_CBCSDO010000008.1"/>
</dbReference>
<dbReference type="Proteomes" id="UP000242258">
    <property type="component" value="Unassembled WGS sequence"/>
</dbReference>
<protein>
    <recommendedName>
        <fullName evidence="3">Phage tail protein</fullName>
    </recommendedName>
</protein>
<reference evidence="2" key="1">
    <citation type="submission" date="2016-09" db="EMBL/GenBank/DDBJ databases">
        <authorList>
            <person name="Wan X."/>
            <person name="Hou S."/>
        </authorList>
    </citation>
    <scope>NUCLEOTIDE SEQUENCE [LARGE SCALE GENOMIC DNA]</scope>
    <source>
        <strain evidence="2">KH87</strain>
    </source>
</reference>
<dbReference type="OrthoDB" id="9973167at2"/>
<comment type="caution">
    <text evidence="1">The sequence shown here is derived from an EMBL/GenBank/DDBJ whole genome shotgun (WGS) entry which is preliminary data.</text>
</comment>
<evidence type="ECO:0000313" key="1">
    <source>
        <dbReference type="EMBL" id="OEY70333.1"/>
    </source>
</evidence>
<evidence type="ECO:0008006" key="3">
    <source>
        <dbReference type="Google" id="ProtNLM"/>
    </source>
</evidence>
<dbReference type="EMBL" id="MKEK01000001">
    <property type="protein sequence ID" value="OEY70333.1"/>
    <property type="molecule type" value="Genomic_DNA"/>
</dbReference>
<dbReference type="STRING" id="1628148.BI198_12700"/>